<comment type="similarity">
    <text evidence="7">In the C-terminal section; belongs to the DHPS family.</text>
</comment>
<accession>A0A0D7BD54</accession>
<dbReference type="InterPro" id="IPR006157">
    <property type="entry name" value="FolB_dom"/>
</dbReference>
<dbReference type="GO" id="GO:0004156">
    <property type="term" value="F:dihydropteroate synthase activity"/>
    <property type="evidence" value="ECO:0007669"/>
    <property type="project" value="UniProtKB-EC"/>
</dbReference>
<dbReference type="GO" id="GO:0046654">
    <property type="term" value="P:tetrahydrofolate biosynthetic process"/>
    <property type="evidence" value="ECO:0007669"/>
    <property type="project" value="UniProtKB-UniPathway"/>
</dbReference>
<dbReference type="Gene3D" id="3.20.20.20">
    <property type="entry name" value="Dihydropteroate synthase-like"/>
    <property type="match status" value="1"/>
</dbReference>
<dbReference type="GO" id="GO:0046872">
    <property type="term" value="F:metal ion binding"/>
    <property type="evidence" value="ECO:0007669"/>
    <property type="project" value="UniProtKB-KW"/>
</dbReference>
<evidence type="ECO:0000259" key="16">
    <source>
        <dbReference type="PROSITE" id="PS50972"/>
    </source>
</evidence>
<dbReference type="GO" id="GO:0046656">
    <property type="term" value="P:folic acid biosynthetic process"/>
    <property type="evidence" value="ECO:0007669"/>
    <property type="project" value="UniProtKB-KW"/>
</dbReference>
<evidence type="ECO:0000256" key="3">
    <source>
        <dbReference type="ARBA" id="ARBA00001946"/>
    </source>
</evidence>
<keyword evidence="12" id="KW-0067">ATP-binding</keyword>
<feature type="domain" description="Pterin-binding" evidence="16">
    <location>
        <begin position="515"/>
        <end position="808"/>
    </location>
</feature>
<keyword evidence="14" id="KW-0289">Folate biosynthesis</keyword>
<evidence type="ECO:0000256" key="9">
    <source>
        <dbReference type="ARBA" id="ARBA00022723"/>
    </source>
</evidence>
<evidence type="ECO:0000256" key="15">
    <source>
        <dbReference type="ARBA" id="ARBA00023268"/>
    </source>
</evidence>
<dbReference type="CDD" id="cd00483">
    <property type="entry name" value="HPPK"/>
    <property type="match status" value="1"/>
</dbReference>
<dbReference type="SUPFAM" id="SSF55083">
    <property type="entry name" value="6-hydroxymethyl-7,8-dihydropterin pyrophosphokinase, HPPK"/>
    <property type="match status" value="1"/>
</dbReference>
<sequence length="815" mass="89040">MVELSWGRGTIGNVVDAWKGGPANAGLLLLSLSAMTSRDWIRVRELSTDVLLASGARWPPKVAGKATLQPICITISIPTDVSYSAQHDDLASSINYSTIASGVRSILGSGTFTSLEHISRYVFDHILLNETFKGQFDQLHLRIAQLRPPVHCKTAVLETSAKRTEANKWTLSSFKHILEDIECNIIIGVNECERSETQLVRVNVEITGHASPSEHITTDVREVVRRLYDSALETNFLTLEALTSRLALTTLQELYRQGGQETMPTVNVKACKPFALVYAGASEVEVTRTYLDYPGLISKHNEPSLETSLHSVAVAFGSNIGDSFQHIEDALNLLESKHTGVSVVNTSFLYESAPMYVEDQPKFINGACMIETSLNPKDLLQLLKNIEEAVGRVESIRNGPRAVDLDIVFYDSLLLDTRADKEEADHLNGNLVIPHPRMSEREFVLRPLNDMIPDFLHPLSGLTVAALLNKVASDPTLHKVMPVPQQPSVSSPQFTHKHLSFSIAAPQKMFPRPRTQLMAIVNTTPDSFSDGSDHLGVSAALDFAKAAVQDGANILDIGGYSTRPGAANVSTADEIDRVVPVIQAIRTAASTAETLISVDTFRAEVAQKAIQTGANIINDVYAFTGPDWPVGEQANVYREQMKAVARKYNVPVILMHSRGEANENKDYSEYQYAGKDKSVTEAVRVELGRKVDEVVLGKGGVRRWMVMVDPGVGFSKTVEGNLEVLRNAAEITADILVGPDSSKRRNALAGYPMLIGASRKSFLGKLLGRETQPKERGMATAATTACAVQQGASVVRVHDVQETADVLRVADSLWL</sequence>
<dbReference type="AlphaFoldDB" id="A0A0D7BD54"/>
<dbReference type="GO" id="GO:0005524">
    <property type="term" value="F:ATP binding"/>
    <property type="evidence" value="ECO:0007669"/>
    <property type="project" value="UniProtKB-KW"/>
</dbReference>
<dbReference type="SUPFAM" id="SSF51717">
    <property type="entry name" value="Dihydropteroate synthetase-like"/>
    <property type="match status" value="1"/>
</dbReference>
<dbReference type="PROSITE" id="PS00794">
    <property type="entry name" value="HPPK"/>
    <property type="match status" value="1"/>
</dbReference>
<dbReference type="InterPro" id="IPR045031">
    <property type="entry name" value="DHP_synth-like"/>
</dbReference>
<dbReference type="PANTHER" id="PTHR20941">
    <property type="entry name" value="FOLATE SYNTHESIS PROTEINS"/>
    <property type="match status" value="1"/>
</dbReference>
<keyword evidence="11" id="KW-0418">Kinase</keyword>
<keyword evidence="9" id="KW-0479">Metal-binding</keyword>
<dbReference type="PROSITE" id="PS00792">
    <property type="entry name" value="DHPS_1"/>
    <property type="match status" value="1"/>
</dbReference>
<dbReference type="InterPro" id="IPR006390">
    <property type="entry name" value="DHP_synth_dom"/>
</dbReference>
<dbReference type="InterPro" id="IPR000489">
    <property type="entry name" value="Pterin-binding_dom"/>
</dbReference>
<dbReference type="NCBIfam" id="TIGR01496">
    <property type="entry name" value="DHPS"/>
    <property type="match status" value="1"/>
</dbReference>
<dbReference type="PROSITE" id="PS00793">
    <property type="entry name" value="DHPS_2"/>
    <property type="match status" value="1"/>
</dbReference>
<keyword evidence="10" id="KW-0547">Nucleotide-binding</keyword>
<dbReference type="EMBL" id="KN880525">
    <property type="protein sequence ID" value="KIY67481.1"/>
    <property type="molecule type" value="Genomic_DNA"/>
</dbReference>
<evidence type="ECO:0000256" key="2">
    <source>
        <dbReference type="ARBA" id="ARBA00000198"/>
    </source>
</evidence>
<keyword evidence="13" id="KW-0460">Magnesium</keyword>
<dbReference type="SUPFAM" id="SSF55620">
    <property type="entry name" value="Tetrahydrobiopterin biosynthesis enzymes-like"/>
    <property type="match status" value="2"/>
</dbReference>
<dbReference type="Pfam" id="PF01288">
    <property type="entry name" value="HPPK"/>
    <property type="match status" value="1"/>
</dbReference>
<dbReference type="NCBIfam" id="TIGR01498">
    <property type="entry name" value="folK"/>
    <property type="match status" value="1"/>
</dbReference>
<keyword evidence="18" id="KW-1185">Reference proteome</keyword>
<evidence type="ECO:0000256" key="1">
    <source>
        <dbReference type="ARBA" id="ARBA00000012"/>
    </source>
</evidence>
<proteinExistence type="inferred from homology"/>
<comment type="cofactor">
    <cofactor evidence="3">
        <name>Mg(2+)</name>
        <dbReference type="ChEBI" id="CHEBI:18420"/>
    </cofactor>
</comment>
<evidence type="ECO:0000256" key="8">
    <source>
        <dbReference type="ARBA" id="ARBA00022679"/>
    </source>
</evidence>
<keyword evidence="8" id="KW-0808">Transferase</keyword>
<dbReference type="Gene3D" id="3.30.70.560">
    <property type="entry name" value="7,8-Dihydro-6-hydroxymethylpterin-pyrophosphokinase HPPK"/>
    <property type="match status" value="1"/>
</dbReference>
<reference evidence="17 18" key="1">
    <citation type="journal article" date="2015" name="Fungal Genet. Biol.">
        <title>Evolution of novel wood decay mechanisms in Agaricales revealed by the genome sequences of Fistulina hepatica and Cylindrobasidium torrendii.</title>
        <authorList>
            <person name="Floudas D."/>
            <person name="Held B.W."/>
            <person name="Riley R."/>
            <person name="Nagy L.G."/>
            <person name="Koehler G."/>
            <person name="Ransdell A.S."/>
            <person name="Younus H."/>
            <person name="Chow J."/>
            <person name="Chiniquy J."/>
            <person name="Lipzen A."/>
            <person name="Tritt A."/>
            <person name="Sun H."/>
            <person name="Haridas S."/>
            <person name="LaButti K."/>
            <person name="Ohm R.A."/>
            <person name="Kues U."/>
            <person name="Blanchette R.A."/>
            <person name="Grigoriev I.V."/>
            <person name="Minto R.E."/>
            <person name="Hibbett D.S."/>
        </authorList>
    </citation>
    <scope>NUCLEOTIDE SEQUENCE [LARGE SCALE GENOMIC DNA]</scope>
    <source>
        <strain evidence="17 18">FP15055 ss-10</strain>
    </source>
</reference>
<dbReference type="Pfam" id="PF02152">
    <property type="entry name" value="FolB"/>
    <property type="match status" value="2"/>
</dbReference>
<protein>
    <submittedName>
        <fullName evidence="17">Dihydropteroate synthase</fullName>
    </submittedName>
</protein>
<evidence type="ECO:0000256" key="12">
    <source>
        <dbReference type="ARBA" id="ARBA00022840"/>
    </source>
</evidence>
<dbReference type="GO" id="GO:0004150">
    <property type="term" value="F:dihydroneopterin aldolase activity"/>
    <property type="evidence" value="ECO:0007669"/>
    <property type="project" value="InterPro"/>
</dbReference>
<dbReference type="GO" id="GO:0005740">
    <property type="term" value="C:mitochondrial envelope"/>
    <property type="evidence" value="ECO:0007669"/>
    <property type="project" value="TreeGrafter"/>
</dbReference>
<evidence type="ECO:0000256" key="5">
    <source>
        <dbReference type="ARBA" id="ARBA00005051"/>
    </source>
</evidence>
<dbReference type="GO" id="GO:0016301">
    <property type="term" value="F:kinase activity"/>
    <property type="evidence" value="ECO:0007669"/>
    <property type="project" value="UniProtKB-KW"/>
</dbReference>
<dbReference type="PANTHER" id="PTHR20941:SF1">
    <property type="entry name" value="FOLIC ACID SYNTHESIS PROTEIN FOL1"/>
    <property type="match status" value="1"/>
</dbReference>
<name>A0A0D7BD54_9AGAR</name>
<evidence type="ECO:0000256" key="11">
    <source>
        <dbReference type="ARBA" id="ARBA00022777"/>
    </source>
</evidence>
<dbReference type="Proteomes" id="UP000054007">
    <property type="component" value="Unassembled WGS sequence"/>
</dbReference>
<comment type="catalytic activity">
    <reaction evidence="2">
        <text>6-hydroxymethyl-7,8-dihydropterin + ATP = (7,8-dihydropterin-6-yl)methyl diphosphate + AMP + H(+)</text>
        <dbReference type="Rhea" id="RHEA:11412"/>
        <dbReference type="ChEBI" id="CHEBI:15378"/>
        <dbReference type="ChEBI" id="CHEBI:30616"/>
        <dbReference type="ChEBI" id="CHEBI:44841"/>
        <dbReference type="ChEBI" id="CHEBI:72950"/>
        <dbReference type="ChEBI" id="CHEBI:456215"/>
        <dbReference type="EC" id="2.7.6.3"/>
    </reaction>
</comment>
<dbReference type="GO" id="GO:0003848">
    <property type="term" value="F:2-amino-4-hydroxy-6-hydroxymethyldihydropteridine diphosphokinase activity"/>
    <property type="evidence" value="ECO:0007669"/>
    <property type="project" value="UniProtKB-EC"/>
</dbReference>
<dbReference type="Gene3D" id="3.30.1130.10">
    <property type="match status" value="2"/>
</dbReference>
<organism evidence="17 18">
    <name type="scientific">Cylindrobasidium torrendii FP15055 ss-10</name>
    <dbReference type="NCBI Taxonomy" id="1314674"/>
    <lineage>
        <taxon>Eukaryota</taxon>
        <taxon>Fungi</taxon>
        <taxon>Dikarya</taxon>
        <taxon>Basidiomycota</taxon>
        <taxon>Agaricomycotina</taxon>
        <taxon>Agaricomycetes</taxon>
        <taxon>Agaricomycetidae</taxon>
        <taxon>Agaricales</taxon>
        <taxon>Marasmiineae</taxon>
        <taxon>Physalacriaceae</taxon>
        <taxon>Cylindrobasidium</taxon>
    </lineage>
</organism>
<evidence type="ECO:0000256" key="7">
    <source>
        <dbReference type="ARBA" id="ARBA00009951"/>
    </source>
</evidence>
<comment type="pathway">
    <text evidence="4">Cofactor biosynthesis; tetrahydrofolate biosynthesis; 7,8-dihydrofolate from 2-amino-4-hydroxy-6-hydroxymethyl-7,8-dihydropteridine diphosphate and 4-aminobenzoate: step 1/2.</text>
</comment>
<comment type="catalytic activity">
    <reaction evidence="1">
        <text>(7,8-dihydropterin-6-yl)methyl diphosphate + 4-aminobenzoate = 7,8-dihydropteroate + diphosphate</text>
        <dbReference type="Rhea" id="RHEA:19949"/>
        <dbReference type="ChEBI" id="CHEBI:17836"/>
        <dbReference type="ChEBI" id="CHEBI:17839"/>
        <dbReference type="ChEBI" id="CHEBI:33019"/>
        <dbReference type="ChEBI" id="CHEBI:72950"/>
        <dbReference type="EC" id="2.5.1.15"/>
    </reaction>
</comment>
<dbReference type="OrthoDB" id="615426at2759"/>
<dbReference type="InterPro" id="IPR043133">
    <property type="entry name" value="GTP-CH-I_C/QueF"/>
</dbReference>
<dbReference type="InterPro" id="IPR035907">
    <property type="entry name" value="Hppk_sf"/>
</dbReference>
<evidence type="ECO:0000313" key="17">
    <source>
        <dbReference type="EMBL" id="KIY67481.1"/>
    </source>
</evidence>
<evidence type="ECO:0000256" key="10">
    <source>
        <dbReference type="ARBA" id="ARBA00022741"/>
    </source>
</evidence>
<dbReference type="InterPro" id="IPR000550">
    <property type="entry name" value="Hppk"/>
</dbReference>
<keyword evidence="15" id="KW-0511">Multifunctional enzyme</keyword>
<evidence type="ECO:0000256" key="4">
    <source>
        <dbReference type="ARBA" id="ARBA00004763"/>
    </source>
</evidence>
<evidence type="ECO:0000256" key="14">
    <source>
        <dbReference type="ARBA" id="ARBA00022909"/>
    </source>
</evidence>
<dbReference type="Pfam" id="PF00809">
    <property type="entry name" value="Pterin_bind"/>
    <property type="match status" value="1"/>
</dbReference>
<evidence type="ECO:0000313" key="18">
    <source>
        <dbReference type="Proteomes" id="UP000054007"/>
    </source>
</evidence>
<evidence type="ECO:0000256" key="6">
    <source>
        <dbReference type="ARBA" id="ARBA00009640"/>
    </source>
</evidence>
<gene>
    <name evidence="17" type="ORF">CYLTODRAFT_490611</name>
</gene>
<comment type="similarity">
    <text evidence="6">In the N-terminal section; belongs to the DHNA family.</text>
</comment>
<evidence type="ECO:0000256" key="13">
    <source>
        <dbReference type="ARBA" id="ARBA00022842"/>
    </source>
</evidence>
<dbReference type="PROSITE" id="PS50972">
    <property type="entry name" value="PTERIN_BINDING"/>
    <property type="match status" value="1"/>
</dbReference>
<dbReference type="STRING" id="1314674.A0A0D7BD54"/>
<dbReference type="InterPro" id="IPR011005">
    <property type="entry name" value="Dihydropteroate_synth-like_sf"/>
</dbReference>
<dbReference type="CDD" id="cd00739">
    <property type="entry name" value="DHPS"/>
    <property type="match status" value="1"/>
</dbReference>
<comment type="pathway">
    <text evidence="5">Cofactor biosynthesis; tetrahydrofolate biosynthesis; 2-amino-4-hydroxy-6-hydroxymethyl-7,8-dihydropteridine diphosphate from 7,8-dihydroneopterin triphosphate: step 4/4.</text>
</comment>
<dbReference type="UniPathway" id="UPA00077">
    <property type="reaction ID" value="UER00155"/>
</dbReference>
<dbReference type="SMART" id="SM00905">
    <property type="entry name" value="FolB"/>
    <property type="match status" value="2"/>
</dbReference>